<evidence type="ECO:0000259" key="2">
    <source>
        <dbReference type="PROSITE" id="PS51140"/>
    </source>
</evidence>
<dbReference type="InterPro" id="IPR040195">
    <property type="entry name" value="CUE_CUED1"/>
</dbReference>
<dbReference type="PANTHER" id="PTHR13467:SF3">
    <property type="entry name" value="CUE DOMAIN-CONTAINING PROTEIN 1"/>
    <property type="match status" value="1"/>
</dbReference>
<name>T2M4Z6_HYDVU</name>
<dbReference type="SMART" id="SM00546">
    <property type="entry name" value="CUE"/>
    <property type="match status" value="1"/>
</dbReference>
<dbReference type="InterPro" id="IPR009060">
    <property type="entry name" value="UBA-like_sf"/>
</dbReference>
<dbReference type="AlphaFoldDB" id="T2M4Z6"/>
<dbReference type="SUPFAM" id="SSF46934">
    <property type="entry name" value="UBA-like"/>
    <property type="match status" value="1"/>
</dbReference>
<dbReference type="OrthoDB" id="5794653at2759"/>
<dbReference type="KEGG" id="hmg:100197589"/>
<dbReference type="EMBL" id="HAAD01000758">
    <property type="protein sequence ID" value="CDG66990.1"/>
    <property type="molecule type" value="mRNA"/>
</dbReference>
<dbReference type="InterPro" id="IPR040192">
    <property type="entry name" value="CUEDC1"/>
</dbReference>
<dbReference type="PANTHER" id="PTHR13467">
    <property type="entry name" value="CUE DOMAIN CONTAINING PROTEIN 1"/>
    <property type="match status" value="1"/>
</dbReference>
<feature type="region of interest" description="Disordered" evidence="1">
    <location>
        <begin position="323"/>
        <end position="383"/>
    </location>
</feature>
<evidence type="ECO:0000256" key="1">
    <source>
        <dbReference type="SAM" id="MobiDB-lite"/>
    </source>
</evidence>
<feature type="compositionally biased region" description="Polar residues" evidence="1">
    <location>
        <begin position="329"/>
        <end position="338"/>
    </location>
</feature>
<evidence type="ECO:0000313" key="3">
    <source>
        <dbReference type="EMBL" id="CDG66990.1"/>
    </source>
</evidence>
<dbReference type="GeneID" id="100197589"/>
<proteinExistence type="evidence at transcript level"/>
<dbReference type="CDD" id="cd14366">
    <property type="entry name" value="CUE_CUED1"/>
    <property type="match status" value="1"/>
</dbReference>
<dbReference type="OMA" id="WIANIED"/>
<dbReference type="GO" id="GO:0043130">
    <property type="term" value="F:ubiquitin binding"/>
    <property type="evidence" value="ECO:0007669"/>
    <property type="project" value="InterPro"/>
</dbReference>
<accession>T2M4Z6</accession>
<protein>
    <submittedName>
        <fullName evidence="3">CUE domain-containing protein 1</fullName>
    </submittedName>
</protein>
<dbReference type="PROSITE" id="PS51140">
    <property type="entry name" value="CUE"/>
    <property type="match status" value="1"/>
</dbReference>
<organism evidence="3">
    <name type="scientific">Hydra vulgaris</name>
    <name type="common">Hydra</name>
    <name type="synonym">Hydra attenuata</name>
    <dbReference type="NCBI Taxonomy" id="6087"/>
    <lineage>
        <taxon>Eukaryota</taxon>
        <taxon>Metazoa</taxon>
        <taxon>Cnidaria</taxon>
        <taxon>Hydrozoa</taxon>
        <taxon>Hydroidolina</taxon>
        <taxon>Anthoathecata</taxon>
        <taxon>Aplanulata</taxon>
        <taxon>Hydridae</taxon>
        <taxon>Hydra</taxon>
    </lineage>
</organism>
<feature type="domain" description="CUE" evidence="2">
    <location>
        <begin position="29"/>
        <end position="72"/>
    </location>
</feature>
<dbReference type="InterPro" id="IPR003892">
    <property type="entry name" value="CUE"/>
</dbReference>
<reference evidence="3" key="1">
    <citation type="journal article" date="2013" name="Genome Biol. Evol.">
        <title>Punctuated emergences of genetic and phenotypic innovations in eumetazoan, bilaterian, euteleostome, and hominidae ancestors.</title>
        <authorList>
            <person name="Wenger Y."/>
            <person name="Galliot B."/>
        </authorList>
    </citation>
    <scope>NUCLEOTIDE SEQUENCE</scope>
    <source>
        <tissue evidence="3">Whole animals</tissue>
    </source>
</reference>
<gene>
    <name evidence="3" type="primary">CUEDC1</name>
</gene>
<dbReference type="Gene3D" id="1.10.8.10">
    <property type="entry name" value="DNA helicase RuvA subunit, C-terminal domain"/>
    <property type="match status" value="1"/>
</dbReference>
<sequence>MDSSNLPFHHNNSNRRQHHLLQTIPKPLNFDRAMSDFKTMFPEIDCEVIETVLRANGGAVQCTIDQLLVLQESAIKQTSNYSFNLPYLPSYEASGKNLNELPPAYKDIGEKPASDFSVYNLNKIFNDSAQKFSGNKKSRWNETLIGKLPDDFLCLRTTNCYSNENFNAPLNSKAKDVCKINDDFMSEDELERFLEDEKLAMFLQNEEFIRELRRNKDFLTSLEADNKIAVGDTNTVISSPTVTSGGARSRTIYDDAVFRQKLKHMGKSTKKQFSKMAKKFSRGKTEVGGLIGNSESTINLLENDDTEKKDFELDGIEENEELTDKDTALNVSSTSAQSNKKRHLPAVPQVKNVSSSSPKPHGNEEPIVFYSEDNEFSYIPENP</sequence>
<dbReference type="Pfam" id="PF02845">
    <property type="entry name" value="CUE"/>
    <property type="match status" value="1"/>
</dbReference>